<gene>
    <name evidence="1" type="ORF">SAMN05443547_1723</name>
</gene>
<dbReference type="InterPro" id="IPR026350">
    <property type="entry name" value="GxxExxY"/>
</dbReference>
<dbReference type="NCBIfam" id="TIGR04256">
    <property type="entry name" value="GxxExxY"/>
    <property type="match status" value="1"/>
</dbReference>
<dbReference type="AlphaFoldDB" id="A0A1M7ZWW4"/>
<name>A0A1M7ZWW4_9FLAO</name>
<protein>
    <submittedName>
        <fullName evidence="1">GxxExxY protein</fullName>
    </submittedName>
</protein>
<dbReference type="RefSeq" id="WP_073583361.1">
    <property type="nucleotide sequence ID" value="NZ_CBCSEA010000012.1"/>
</dbReference>
<dbReference type="EMBL" id="FRYK01000002">
    <property type="protein sequence ID" value="SHO73366.1"/>
    <property type="molecule type" value="Genomic_DNA"/>
</dbReference>
<keyword evidence="2" id="KW-1185">Reference proteome</keyword>
<evidence type="ECO:0000313" key="2">
    <source>
        <dbReference type="Proteomes" id="UP000184611"/>
    </source>
</evidence>
<sequence length="134" mass="15656">MTKKDIDNLWFQIIGAAIEVHKNLGAGLLESVYHECMKEELRLRKINFHTEKIVPIIYKGNQLEANLRCDLYIENLIVVELKSTVEVHKVFDSQILTYMNLLNAPKGILINFYCKNIFKEGQKTFVNEIYRNLP</sequence>
<accession>A0A1M7ZWW4</accession>
<evidence type="ECO:0000313" key="1">
    <source>
        <dbReference type="EMBL" id="SHO73366.1"/>
    </source>
</evidence>
<reference evidence="2" key="1">
    <citation type="submission" date="2016-12" db="EMBL/GenBank/DDBJ databases">
        <authorList>
            <person name="Varghese N."/>
            <person name="Submissions S."/>
        </authorList>
    </citation>
    <scope>NUCLEOTIDE SEQUENCE [LARGE SCALE GENOMIC DNA]</scope>
    <source>
        <strain evidence="2">DSM 18830</strain>
    </source>
</reference>
<dbReference type="Pfam" id="PF13366">
    <property type="entry name" value="PDDEXK_3"/>
    <property type="match status" value="1"/>
</dbReference>
<organism evidence="1 2">
    <name type="scientific">Flavobacterium cucumis</name>
    <dbReference type="NCBI Taxonomy" id="416016"/>
    <lineage>
        <taxon>Bacteria</taxon>
        <taxon>Pseudomonadati</taxon>
        <taxon>Bacteroidota</taxon>
        <taxon>Flavobacteriia</taxon>
        <taxon>Flavobacteriales</taxon>
        <taxon>Flavobacteriaceae</taxon>
        <taxon>Flavobacterium</taxon>
    </lineage>
</organism>
<dbReference type="Proteomes" id="UP000184611">
    <property type="component" value="Unassembled WGS sequence"/>
</dbReference>
<proteinExistence type="predicted"/>
<dbReference type="STRING" id="416016.SAMN05443547_1723"/>
<dbReference type="OrthoDB" id="1119698at2"/>